<dbReference type="Proteomes" id="UP000222163">
    <property type="component" value="Unassembled WGS sequence"/>
</dbReference>
<proteinExistence type="predicted"/>
<protein>
    <submittedName>
        <fullName evidence="6">Condensation domain-containing protein</fullName>
    </submittedName>
</protein>
<reference evidence="6 9" key="3">
    <citation type="submission" date="2023-07" db="EMBL/GenBank/DDBJ databases">
        <title>Genome content predicts the carbon catabolic preferences of heterotrophic bacteria.</title>
        <authorList>
            <person name="Gralka M."/>
        </authorList>
    </citation>
    <scope>NUCLEOTIDE SEQUENCE [LARGE SCALE GENOMIC DNA]</scope>
    <source>
        <strain evidence="6 9">4G03</strain>
    </source>
</reference>
<dbReference type="RefSeq" id="WP_099216484.1">
    <property type="nucleotide sequence ID" value="NZ_JAUYVU010000013.1"/>
</dbReference>
<dbReference type="InterPro" id="IPR045851">
    <property type="entry name" value="AMP-bd_C_sf"/>
</dbReference>
<dbReference type="InterPro" id="IPR015424">
    <property type="entry name" value="PyrdxlP-dep_Trfase"/>
</dbReference>
<dbReference type="Proteomes" id="UP001242342">
    <property type="component" value="Unassembled WGS sequence"/>
</dbReference>
<dbReference type="Pfam" id="PF13193">
    <property type="entry name" value="AMP-binding_C"/>
    <property type="match status" value="1"/>
</dbReference>
<dbReference type="Gene3D" id="2.30.38.10">
    <property type="entry name" value="Luciferase, Domain 3"/>
    <property type="match status" value="1"/>
</dbReference>
<comment type="caution">
    <text evidence="7">The sequence shown here is derived from an EMBL/GenBank/DDBJ whole genome shotgun (WGS) entry which is preliminary data.</text>
</comment>
<dbReference type="PROSITE" id="PS50075">
    <property type="entry name" value="CARRIER"/>
    <property type="match status" value="1"/>
</dbReference>
<dbReference type="InterPro" id="IPR001242">
    <property type="entry name" value="Condensation_dom"/>
</dbReference>
<evidence type="ECO:0000259" key="5">
    <source>
        <dbReference type="PROSITE" id="PS50075"/>
    </source>
</evidence>
<accession>A0A2G1BQN6</accession>
<evidence type="ECO:0000256" key="4">
    <source>
        <dbReference type="PIRSR" id="PIRSR602129-50"/>
    </source>
</evidence>
<dbReference type="SUPFAM" id="SSF56801">
    <property type="entry name" value="Acetyl-CoA synthetase-like"/>
    <property type="match status" value="2"/>
</dbReference>
<keyword evidence="9" id="KW-1185">Reference proteome</keyword>
<evidence type="ECO:0000256" key="1">
    <source>
        <dbReference type="ARBA" id="ARBA00001933"/>
    </source>
</evidence>
<evidence type="ECO:0000313" key="8">
    <source>
        <dbReference type="Proteomes" id="UP000222163"/>
    </source>
</evidence>
<keyword evidence="3" id="KW-0456">Lyase</keyword>
<evidence type="ECO:0000313" key="7">
    <source>
        <dbReference type="EMBL" id="PHN96373.1"/>
    </source>
</evidence>
<dbReference type="Gene3D" id="3.30.559.30">
    <property type="entry name" value="Nonribosomal peptide synthetase, condensation domain"/>
    <property type="match status" value="2"/>
</dbReference>
<dbReference type="Gene3D" id="3.90.1150.170">
    <property type="match status" value="1"/>
</dbReference>
<dbReference type="InterPro" id="IPR023213">
    <property type="entry name" value="CAT-like_dom_sf"/>
</dbReference>
<dbReference type="InterPro" id="IPR042099">
    <property type="entry name" value="ANL_N_sf"/>
</dbReference>
<dbReference type="Pfam" id="PF00550">
    <property type="entry name" value="PP-binding"/>
    <property type="match status" value="1"/>
</dbReference>
<evidence type="ECO:0000256" key="2">
    <source>
        <dbReference type="ARBA" id="ARBA00022898"/>
    </source>
</evidence>
<dbReference type="InterPro" id="IPR002129">
    <property type="entry name" value="PyrdxlP-dep_de-COase"/>
</dbReference>
<dbReference type="GO" id="GO:0031177">
    <property type="term" value="F:phosphopantetheine binding"/>
    <property type="evidence" value="ECO:0007669"/>
    <property type="project" value="TreeGrafter"/>
</dbReference>
<keyword evidence="2 4" id="KW-0663">Pyridoxal phosphate</keyword>
<dbReference type="SUPFAM" id="SSF52777">
    <property type="entry name" value="CoA-dependent acyltransferases"/>
    <property type="match status" value="4"/>
</dbReference>
<dbReference type="PANTHER" id="PTHR45527">
    <property type="entry name" value="NONRIBOSOMAL PEPTIDE SYNTHETASE"/>
    <property type="match status" value="1"/>
</dbReference>
<dbReference type="Gene3D" id="3.40.640.10">
    <property type="entry name" value="Type I PLP-dependent aspartate aminotransferase-like (Major domain)"/>
    <property type="match status" value="1"/>
</dbReference>
<dbReference type="Pfam" id="PF00501">
    <property type="entry name" value="AMP-binding"/>
    <property type="match status" value="2"/>
</dbReference>
<evidence type="ECO:0000313" key="6">
    <source>
        <dbReference type="EMBL" id="MDP2542679.1"/>
    </source>
</evidence>
<dbReference type="InterPro" id="IPR025110">
    <property type="entry name" value="AMP-bd_C"/>
</dbReference>
<gene>
    <name evidence="7" type="ORF">CSC81_14600</name>
    <name evidence="6" type="ORF">Q8W23_14470</name>
</gene>
<reference evidence="7" key="2">
    <citation type="submission" date="2017-10" db="EMBL/GenBank/DDBJ databases">
        <authorList>
            <person name="Enke T.N."/>
            <person name="Cordero O.X."/>
        </authorList>
    </citation>
    <scope>NUCLEOTIDE SEQUENCE</scope>
    <source>
        <strain evidence="7">4G03</strain>
    </source>
</reference>
<dbReference type="Gene3D" id="1.10.1200.10">
    <property type="entry name" value="ACP-like"/>
    <property type="match status" value="1"/>
</dbReference>
<dbReference type="InterPro" id="IPR000873">
    <property type="entry name" value="AMP-dep_synth/lig_dom"/>
</dbReference>
<dbReference type="EMBL" id="PDUU01000018">
    <property type="protein sequence ID" value="PHN96373.1"/>
    <property type="molecule type" value="Genomic_DNA"/>
</dbReference>
<organism evidence="7 8">
    <name type="scientific">Tenacibaculum discolor</name>
    <dbReference type="NCBI Taxonomy" id="361581"/>
    <lineage>
        <taxon>Bacteria</taxon>
        <taxon>Pseudomonadati</taxon>
        <taxon>Bacteroidota</taxon>
        <taxon>Flavobacteriia</taxon>
        <taxon>Flavobacteriales</taxon>
        <taxon>Flavobacteriaceae</taxon>
        <taxon>Tenacibaculum</taxon>
    </lineage>
</organism>
<dbReference type="Gene3D" id="3.40.50.12780">
    <property type="entry name" value="N-terminal domain of ligase-like"/>
    <property type="match status" value="1"/>
</dbReference>
<dbReference type="EMBL" id="JAUYVU010000013">
    <property type="protein sequence ID" value="MDP2542679.1"/>
    <property type="molecule type" value="Genomic_DNA"/>
</dbReference>
<dbReference type="SUPFAM" id="SSF53383">
    <property type="entry name" value="PLP-dependent transferases"/>
    <property type="match status" value="1"/>
</dbReference>
<reference evidence="7 8" key="1">
    <citation type="journal article" date="2016" name="Nat. Commun.">
        <title>Microbial interactions lead to rapid micro-scale successions on model marine particles.</title>
        <authorList>
            <person name="Datta M.S."/>
            <person name="Sliwerska E."/>
            <person name="Gore J."/>
            <person name="Polz M.F."/>
            <person name="Cordero O.X."/>
        </authorList>
    </citation>
    <scope>NUCLEOTIDE SEQUENCE [LARGE SCALE GENOMIC DNA]</scope>
    <source>
        <strain evidence="7 8">4G03</strain>
    </source>
</reference>
<dbReference type="GO" id="GO:0043041">
    <property type="term" value="P:amino acid activation for nonribosomal peptide biosynthetic process"/>
    <property type="evidence" value="ECO:0007669"/>
    <property type="project" value="TreeGrafter"/>
</dbReference>
<dbReference type="GO" id="GO:0044550">
    <property type="term" value="P:secondary metabolite biosynthetic process"/>
    <property type="evidence" value="ECO:0007669"/>
    <property type="project" value="TreeGrafter"/>
</dbReference>
<sequence>MIDLINELEENKIQISLDGEDLELSFDSQDISLDLVNKVKTNKKELLSFLRRKNKTKSYEDIPVIESKEYYPISHNQKRIWVLNQFEGGSIVWNMPVTIELKGEYSVDVFQKTLENIIERHETLRTVFVRKEDGGVYQKVLTSKEFNFHLNYLDFKGKDSASIKAKEYINKDSSLVFNLEKGPLLRCSLLRIENNEYLFYFNIHHIISDGWSLEVLQRDIMATYKAIEKNEAVSLPNLPIQYKDFATWQLDQLNSLTVSKDAEYWKNELTTPLPNLNLPTFKERPQILTYDGGHYRTYLGKETTKKLKQFCKENGGSLFMLLLANWNVLFHRYLGQKDIIIGTLVAGREHPNLEDQVGYYVNTLALRNKIEPENSFSSFYQKVKDKTLEAFEHQMYPFDSLLEELDVERDVSRTPIFDILLVLHNIKEREKEYIHLNKDQIDEINYLGRTFSKFPLEIEFKELGDYVSFDIKFNTDIYEESFIKGCMRHYKKIINELLLAPQKKINKVEFLTEEEHYRLLHGFNSNKGDYPKNKKVIDFFKEQVHKTPNKVSVVYKKTKLTFQELDKLSDEYATILSGEYGLKSGQNIVVSLSHDCDLMAILLAIMKIGAIYIPVDPKSPNERVNYILELSSSVNIIDKTLLNEIKRKQVVLEKVKTNWDKEVDSEIEFIIYTSGSTGVPKGVLIKTSSVNNRLNWMWKKYPFEKDEVCCAKTSISFVDHIWEFFGPLLKGIPLVFYRKEDIIDIPSFIESLGEEKIARIVLVPSLLRAILEFPELCRVKLENLRVCISSGEALKKRDVSRFYKVLKRNNVRLINIYGSTEVTADATYYDTYNDYFTESSFKLFNTTIRDSVNELIEQQDSSLKIVSSSLKELLGNDNFQKVDFSKGINEEKYIEFLKKDILPNVVNVASPNYIGHMTGPVPKFIREINALIVALNQNQVKIETSLVATLIENQVIGTFHKLVFEKESSFYEEYVQSSEEVLGVITNGGTMSNIMAMSYALNNSLKPKEGFRGISEEGLIEAMKAYGYERVVIIGSEWCHYSFGKALKILGLGKKSFVPVSFEGKSYGEIKDELRSKVKRLREKKTLILSIIGIAGTTESGNIDPLKTLGEIATELDIHYHVDAAFGGSFLMEDSLKSKFEGIQMANTVSICAHKQLYIPIGLSLCLFKDVDFASFSENNTHYQARKGSYDLGKYTVEGSRNFMSLTLHAVFHVLGKEGFAEVVRHNYNTAQYFAELVKKSIDFELILEPDLNIVLYRYVPEKYRGKLKFTEKEIEELNELNEKIQIKQFEEGNTFVSYTKIKNKENLNRHLVFRTVFMNPFTSEVNLKAVLEEQRQIAFSIENKVEFEEIDERGTVPIGTPIENVKVFILDEYLNILPIGVVGEICISGDCVSEGYINLSKEESFRFIDSPFEKEEKLFKTGDLGRRLEDGNIEFISRKDDQVKIRGNRVELGEVENNLQKHKKVKNTVVIPKETDNGELFLVGYFESLEEISSVELRNFMKEFLPDYMIPQYFVRLEKIPLTTSGKINKQELPNVDYNTFQEVNNYVAPRNDIELKLVDVWKRVLKKEKVGVYDDFFALGGHSLKATNLINEYQKIFNVKLGINEIFLNTTLYSHISLLNKAPKSNYLKIEKVEEKESYVLSGAQKRLWIASQFSNSSASYNMPFSIELDKVSNIEIFKKAILALVERHEILRTVFKENEQGELSQWILPKETLLLEIPCFDYSDQDYAIDKVKELIKEDSYQDFDLEKGPLFRVSLFKINESKYIFYYNMHHIIGDGVSLRIIKRDTLAYYNAFIKNEASQLPDLTLQYKDYAEWQSSRYKSEEFKEYSNFWKQKLKGELTRLKFSGEKSRPKIITHDGRNMYSYIDPKLVLDLKKICKLNEATLYVGVLTVWKILFSRYTKQTDIIVGTPVAGRYHDDLKDQIGCYINTVVLRDKLNLEETFLETFEKVKNNVFESFENQEYPFEKLVEDLEISRNRDRNTIFDVMFSFHNTEENFKKEKSYNTEEIIDRGNVKVKLDLLINFAEEDNFIYMDIDYNISIFESSFVRKMIRDYKYLLKELINKPNKKLSDIDFEQEQRNQLKQKRQQKLKNLLK</sequence>
<dbReference type="GO" id="GO:0016830">
    <property type="term" value="F:carbon-carbon lyase activity"/>
    <property type="evidence" value="ECO:0007669"/>
    <property type="project" value="InterPro"/>
</dbReference>
<dbReference type="Gene3D" id="3.30.559.10">
    <property type="entry name" value="Chloramphenicol acetyltransferase-like domain"/>
    <property type="match status" value="2"/>
</dbReference>
<feature type="modified residue" description="N6-(pyridoxal phosphate)lysine" evidence="4">
    <location>
        <position position="1155"/>
    </location>
</feature>
<comment type="cofactor">
    <cofactor evidence="1 4">
        <name>pyridoxal 5'-phosphate</name>
        <dbReference type="ChEBI" id="CHEBI:597326"/>
    </cofactor>
</comment>
<dbReference type="GO" id="GO:0005829">
    <property type="term" value="C:cytosol"/>
    <property type="evidence" value="ECO:0007669"/>
    <property type="project" value="TreeGrafter"/>
</dbReference>
<dbReference type="CDD" id="cd19531">
    <property type="entry name" value="LCL_NRPS-like"/>
    <property type="match status" value="2"/>
</dbReference>
<dbReference type="Gene3D" id="3.30.300.30">
    <property type="match status" value="1"/>
</dbReference>
<dbReference type="Pfam" id="PF00668">
    <property type="entry name" value="Condensation"/>
    <property type="match status" value="2"/>
</dbReference>
<dbReference type="InterPro" id="IPR020845">
    <property type="entry name" value="AMP-binding_CS"/>
</dbReference>
<dbReference type="InterPro" id="IPR036736">
    <property type="entry name" value="ACP-like_sf"/>
</dbReference>
<feature type="domain" description="Carrier" evidence="5">
    <location>
        <begin position="1550"/>
        <end position="1625"/>
    </location>
</feature>
<dbReference type="Pfam" id="PF00282">
    <property type="entry name" value="Pyridoxal_deC"/>
    <property type="match status" value="1"/>
</dbReference>
<dbReference type="InterPro" id="IPR015421">
    <property type="entry name" value="PyrdxlP-dep_Trfase_major"/>
</dbReference>
<dbReference type="GO" id="GO:0019752">
    <property type="term" value="P:carboxylic acid metabolic process"/>
    <property type="evidence" value="ECO:0007669"/>
    <property type="project" value="InterPro"/>
</dbReference>
<dbReference type="InterPro" id="IPR009081">
    <property type="entry name" value="PP-bd_ACP"/>
</dbReference>
<dbReference type="GO" id="GO:0030170">
    <property type="term" value="F:pyridoxal phosphate binding"/>
    <property type="evidence" value="ECO:0007669"/>
    <property type="project" value="InterPro"/>
</dbReference>
<dbReference type="PROSITE" id="PS00455">
    <property type="entry name" value="AMP_BINDING"/>
    <property type="match status" value="1"/>
</dbReference>
<evidence type="ECO:0000313" key="9">
    <source>
        <dbReference type="Proteomes" id="UP001242342"/>
    </source>
</evidence>
<dbReference type="PANTHER" id="PTHR45527:SF1">
    <property type="entry name" value="FATTY ACID SYNTHASE"/>
    <property type="match status" value="1"/>
</dbReference>
<evidence type="ECO:0000256" key="3">
    <source>
        <dbReference type="ARBA" id="ARBA00023239"/>
    </source>
</evidence>
<name>A0A2G1BQN6_9FLAO</name>
<dbReference type="SUPFAM" id="SSF47336">
    <property type="entry name" value="ACP-like"/>
    <property type="match status" value="1"/>
</dbReference>